<keyword evidence="1" id="KW-1133">Transmembrane helix</keyword>
<evidence type="ECO:0000256" key="1">
    <source>
        <dbReference type="SAM" id="Phobius"/>
    </source>
</evidence>
<dbReference type="Proteomes" id="UP000218934">
    <property type="component" value="Unassembled WGS sequence"/>
</dbReference>
<evidence type="ECO:0000313" key="2">
    <source>
        <dbReference type="EMBL" id="PCE43856.1"/>
    </source>
</evidence>
<protein>
    <submittedName>
        <fullName evidence="2">Uncharacterized protein</fullName>
    </submittedName>
</protein>
<proteinExistence type="predicted"/>
<dbReference type="KEGG" id="rdi:CMV14_21415"/>
<feature type="transmembrane region" description="Helical" evidence="1">
    <location>
        <begin position="21"/>
        <end position="44"/>
    </location>
</feature>
<comment type="caution">
    <text evidence="2">The sequence shown here is derived from an EMBL/GenBank/DDBJ whole genome shotgun (WGS) entry which is preliminary data.</text>
</comment>
<gene>
    <name evidence="2" type="ORF">COO09_02730</name>
</gene>
<keyword evidence="3" id="KW-1185">Reference proteome</keyword>
<keyword evidence="1" id="KW-0472">Membrane</keyword>
<name>A0A2A4G058_9SPHN</name>
<dbReference type="AlphaFoldDB" id="A0A2A4G058"/>
<sequence>MLFGWVSKSEKGCTIRGRAGADLNGVVMAALILLPTIWIMFKIASNSDGFWPLLIVASLSFPLIFWMAHKDRRQGEPLVRFLQDVTAEKSSSVLSTVAAVRISPTLKLSVGGEEVAGPVTPGGLHQALLDAGEGDFIILHSAPERYIQTMAKDGRFFIEKRDGGHMQHFQALRVGVGDKSSERLFSFDEMLSVLVAYASDQAKPSFISWQRLDMPSS</sequence>
<dbReference type="EMBL" id="NWUF01000002">
    <property type="protein sequence ID" value="PCE43856.1"/>
    <property type="molecule type" value="Genomic_DNA"/>
</dbReference>
<accession>A0A2A4G058</accession>
<reference evidence="2 3" key="1">
    <citation type="submission" date="2017-09" db="EMBL/GenBank/DDBJ databases">
        <title>The Catabolism of 3,6-Dichlorosalicylic acid is Initiated by the Cytochrome P450 Monooxygenase DsmABC in Rhizorhabdus dicambivorans Ndbn-20.</title>
        <authorList>
            <person name="Na L."/>
        </authorList>
    </citation>
    <scope>NUCLEOTIDE SEQUENCE [LARGE SCALE GENOMIC DNA]</scope>
    <source>
        <strain evidence="2 3">Ndbn-20m</strain>
    </source>
</reference>
<keyword evidence="1" id="KW-0812">Transmembrane</keyword>
<evidence type="ECO:0000313" key="3">
    <source>
        <dbReference type="Proteomes" id="UP000218934"/>
    </source>
</evidence>
<feature type="transmembrane region" description="Helical" evidence="1">
    <location>
        <begin position="50"/>
        <end position="68"/>
    </location>
</feature>
<organism evidence="2 3">
    <name type="scientific">Rhizorhabdus dicambivorans</name>
    <dbReference type="NCBI Taxonomy" id="1850238"/>
    <lineage>
        <taxon>Bacteria</taxon>
        <taxon>Pseudomonadati</taxon>
        <taxon>Pseudomonadota</taxon>
        <taxon>Alphaproteobacteria</taxon>
        <taxon>Sphingomonadales</taxon>
        <taxon>Sphingomonadaceae</taxon>
        <taxon>Rhizorhabdus</taxon>
    </lineage>
</organism>